<dbReference type="Proteomes" id="UP000026962">
    <property type="component" value="Chromosome 1"/>
</dbReference>
<feature type="region of interest" description="Disordered" evidence="1">
    <location>
        <begin position="310"/>
        <end position="340"/>
    </location>
</feature>
<sequence length="590" mass="65997">MEAREFRENWEFSWSPFFGPFEKTTPIPPVRFTNCTPVPGHASLHDSLQIFSVRIKELRRGLQWPIHVFGLIAARDTIDQNRIIVFNHTRDNCQTLTKEDRYLSLTGPTRAVVATDNVHLEAVLKVKGSIESEDKDLSFLTVSLIRTFQTVKTCLVNREYTSRLSTMELTFGYVVHSLEAAISVHVIDGLWQDGYRGLFAAHTFSLKDSKVVLLDCGYDEMVPVNADGRIGLSRHVVSVESKGDLTVSVMAFGCDDVKEDAKDFTPKDAGMSCDVLDVGFCKMEVTVAWSLISLVPHEYIAQCHSGGMEREAQEEIQMTEKEAGRKRDREPGEGEGGSLDWKREERDAAAVARMKQKAAAAEWHRKAREESLKEMEREMAKYPDEAPIPPVRYTHCKDDPVPRHISLRHTLQIISVKVKGLRRGLQWPINVFGLIAARDTIDRNRIMIFDRTRDNCQTLTKEDQYLLLTGPTRAVVVSDPVYFEAALKVKGSIESEDKDLSFLAVSLTGTSESGETCLVNREYTSRLPFGILPIPVGNLAVSVLVFGCGDEIKAEKDFTPEEVGMSCGVLDVGFCKMEVTTSLKSAPVLG</sequence>
<dbReference type="PANTHER" id="PTHR33065:SF61">
    <property type="entry name" value="EXPRESSED PROTEIN"/>
    <property type="match status" value="1"/>
</dbReference>
<reference evidence="3" key="2">
    <citation type="submission" date="2018-05" db="EMBL/GenBank/DDBJ databases">
        <title>OpunRS2 (Oryza punctata Reference Sequence Version 2).</title>
        <authorList>
            <person name="Zhang J."/>
            <person name="Kudrna D."/>
            <person name="Lee S."/>
            <person name="Talag J."/>
            <person name="Welchert J."/>
            <person name="Wing R.A."/>
        </authorList>
    </citation>
    <scope>NUCLEOTIDE SEQUENCE [LARGE SCALE GENOMIC DNA]</scope>
</reference>
<accession>A0A0E0JRX6</accession>
<evidence type="ECO:0000313" key="3">
    <source>
        <dbReference type="EnsemblPlants" id="OPUNC01G38420.1"/>
    </source>
</evidence>
<feature type="domain" description="DUF6598" evidence="2">
    <location>
        <begin position="410"/>
        <end position="527"/>
    </location>
</feature>
<feature type="compositionally biased region" description="Basic and acidic residues" evidence="1">
    <location>
        <begin position="310"/>
        <end position="332"/>
    </location>
</feature>
<evidence type="ECO:0000313" key="4">
    <source>
        <dbReference type="Proteomes" id="UP000026962"/>
    </source>
</evidence>
<evidence type="ECO:0000259" key="2">
    <source>
        <dbReference type="Pfam" id="PF20241"/>
    </source>
</evidence>
<organism evidence="3">
    <name type="scientific">Oryza punctata</name>
    <name type="common">Red rice</name>
    <dbReference type="NCBI Taxonomy" id="4537"/>
    <lineage>
        <taxon>Eukaryota</taxon>
        <taxon>Viridiplantae</taxon>
        <taxon>Streptophyta</taxon>
        <taxon>Embryophyta</taxon>
        <taxon>Tracheophyta</taxon>
        <taxon>Spermatophyta</taxon>
        <taxon>Magnoliopsida</taxon>
        <taxon>Liliopsida</taxon>
        <taxon>Poales</taxon>
        <taxon>Poaceae</taxon>
        <taxon>BOP clade</taxon>
        <taxon>Oryzoideae</taxon>
        <taxon>Oryzeae</taxon>
        <taxon>Oryzinae</taxon>
        <taxon>Oryza</taxon>
    </lineage>
</organism>
<protein>
    <recommendedName>
        <fullName evidence="2">DUF6598 domain-containing protein</fullName>
    </recommendedName>
</protein>
<dbReference type="AlphaFoldDB" id="A0A0E0JRX6"/>
<dbReference type="OMA" id="MIAVRDH"/>
<dbReference type="Pfam" id="PF20241">
    <property type="entry name" value="DUF6598"/>
    <property type="match status" value="2"/>
</dbReference>
<dbReference type="Gramene" id="OPUNC01G38420.1">
    <property type="protein sequence ID" value="OPUNC01G38420.1"/>
    <property type="gene ID" value="OPUNC01G38420"/>
</dbReference>
<evidence type="ECO:0000256" key="1">
    <source>
        <dbReference type="SAM" id="MobiDB-lite"/>
    </source>
</evidence>
<dbReference type="STRING" id="4537.A0A0E0JRX6"/>
<keyword evidence="4" id="KW-1185">Reference proteome</keyword>
<dbReference type="HOGENOM" id="CLU_381029_0_0_1"/>
<feature type="domain" description="DUF6598" evidence="2">
    <location>
        <begin position="47"/>
        <end position="287"/>
    </location>
</feature>
<reference evidence="3" key="1">
    <citation type="submission" date="2015-04" db="UniProtKB">
        <authorList>
            <consortium name="EnsemblPlants"/>
        </authorList>
    </citation>
    <scope>IDENTIFICATION</scope>
</reference>
<dbReference type="InterPro" id="IPR046533">
    <property type="entry name" value="DUF6598"/>
</dbReference>
<name>A0A0E0JRX6_ORYPU</name>
<dbReference type="PANTHER" id="PTHR33065">
    <property type="entry name" value="OS07G0486400 PROTEIN"/>
    <property type="match status" value="1"/>
</dbReference>
<dbReference type="eggNOG" id="ENOG502R3AZ">
    <property type="taxonomic scope" value="Eukaryota"/>
</dbReference>
<proteinExistence type="predicted"/>
<dbReference type="EnsemblPlants" id="OPUNC01G38420.1">
    <property type="protein sequence ID" value="OPUNC01G38420.1"/>
    <property type="gene ID" value="OPUNC01G38420"/>
</dbReference>